<dbReference type="AlphaFoldDB" id="A0A238LID9"/>
<dbReference type="Gene3D" id="1.10.3720.10">
    <property type="entry name" value="MetI-like"/>
    <property type="match status" value="2"/>
</dbReference>
<dbReference type="CDD" id="cd06261">
    <property type="entry name" value="TM_PBP2"/>
    <property type="match status" value="1"/>
</dbReference>
<gene>
    <name evidence="9" type="primary">cysW</name>
    <name evidence="9" type="ORF">LOM8899_03549</name>
</gene>
<feature type="transmembrane region" description="Helical" evidence="7">
    <location>
        <begin position="484"/>
        <end position="505"/>
    </location>
</feature>
<dbReference type="Proteomes" id="UP000201613">
    <property type="component" value="Unassembled WGS sequence"/>
</dbReference>
<dbReference type="PROSITE" id="PS50928">
    <property type="entry name" value="ABC_TM1"/>
    <property type="match status" value="1"/>
</dbReference>
<dbReference type="PANTHER" id="PTHR30183:SF9">
    <property type="entry name" value="THIAMINE TRANSPORT SYSTEM PERMEASE PROTEIN THIP"/>
    <property type="match status" value="1"/>
</dbReference>
<dbReference type="InterPro" id="IPR035906">
    <property type="entry name" value="MetI-like_sf"/>
</dbReference>
<feature type="transmembrane region" description="Helical" evidence="7">
    <location>
        <begin position="187"/>
        <end position="210"/>
    </location>
</feature>
<feature type="transmembrane region" description="Helical" evidence="7">
    <location>
        <begin position="87"/>
        <end position="112"/>
    </location>
</feature>
<proteinExistence type="predicted"/>
<evidence type="ECO:0000256" key="5">
    <source>
        <dbReference type="ARBA" id="ARBA00022989"/>
    </source>
</evidence>
<evidence type="ECO:0000256" key="6">
    <source>
        <dbReference type="ARBA" id="ARBA00023136"/>
    </source>
</evidence>
<organism evidence="9 10">
    <name type="scientific">Flavimaricola marinus</name>
    <dbReference type="NCBI Taxonomy" id="1819565"/>
    <lineage>
        <taxon>Bacteria</taxon>
        <taxon>Pseudomonadati</taxon>
        <taxon>Pseudomonadota</taxon>
        <taxon>Alphaproteobacteria</taxon>
        <taxon>Rhodobacterales</taxon>
        <taxon>Paracoccaceae</taxon>
        <taxon>Flavimaricola</taxon>
    </lineage>
</organism>
<accession>A0A238LID9</accession>
<feature type="transmembrane region" description="Helical" evidence="7">
    <location>
        <begin position="278"/>
        <end position="301"/>
    </location>
</feature>
<keyword evidence="6 7" id="KW-0472">Membrane</keyword>
<feature type="transmembrane region" description="Helical" evidence="7">
    <location>
        <begin position="57"/>
        <end position="75"/>
    </location>
</feature>
<feature type="transmembrane region" description="Helical" evidence="7">
    <location>
        <begin position="356"/>
        <end position="377"/>
    </location>
</feature>
<keyword evidence="2" id="KW-0813">Transport</keyword>
<dbReference type="EMBL" id="FXZK01000009">
    <property type="protein sequence ID" value="SMY09382.1"/>
    <property type="molecule type" value="Genomic_DNA"/>
</dbReference>
<evidence type="ECO:0000259" key="8">
    <source>
        <dbReference type="PROSITE" id="PS50928"/>
    </source>
</evidence>
<keyword evidence="3" id="KW-1003">Cell membrane</keyword>
<feature type="transmembrane region" description="Helical" evidence="7">
    <location>
        <begin position="321"/>
        <end position="344"/>
    </location>
</feature>
<evidence type="ECO:0000256" key="3">
    <source>
        <dbReference type="ARBA" id="ARBA00022475"/>
    </source>
</evidence>
<keyword evidence="10" id="KW-1185">Reference proteome</keyword>
<sequence length="513" mass="53440">MASSPNAVTPSVPRWPGAIAAGLVLCLTLGTLAAVSFRAEWSGGLSASDWAAVRFTVLQAAASAALSIIAAIPVARALARRRFRGRGVLITLMGAPFILPVIVAIIGLLAVFGRGGLLNSALSALGLPLVSIYGFQGVVLAHVFFNLPLAVRLILHGWLAIPAEQFRVAASLNMPVGRYLEWPMLRAVVPGVALAIFLICLTSFAVALTLGGGPKATTVELAIYQALRFEFDMATAARLAMIQFVICATAAGLAWLVTLPQDAGAGFDRVVQRWDGAGLALVWDVLALAGAMVLLLLPLGMVVQRGIAGLTLIPEDIWSAALRSLAVAVVSALLCSSLALALALRRGGVLAGISAVLPLAASGLMMGTGLFIMVWPFVDPAKLALPVTAMVNAAMALPFAYRALAPALEQIEAGFGRTADSLGMTGAARLRWLILPRMRRPLGFATGLAAAMSMGDLGVIALFARSDQETLPLAMFQLMGAYQMEAAAGVALILLTLSVGLFWLFDRGGRADA</sequence>
<feature type="domain" description="ABC transmembrane type-1" evidence="8">
    <location>
        <begin position="53"/>
        <end position="503"/>
    </location>
</feature>
<reference evidence="9 10" key="1">
    <citation type="submission" date="2017-05" db="EMBL/GenBank/DDBJ databases">
        <authorList>
            <person name="Song R."/>
            <person name="Chenine A.L."/>
            <person name="Ruprecht R.M."/>
        </authorList>
    </citation>
    <scope>NUCLEOTIDE SEQUENCE [LARGE SCALE GENOMIC DNA]</scope>
    <source>
        <strain evidence="9 10">CECT 8899</strain>
    </source>
</reference>
<feature type="transmembrane region" description="Helical" evidence="7">
    <location>
        <begin position="236"/>
        <end position="257"/>
    </location>
</feature>
<protein>
    <submittedName>
        <fullName evidence="9">Sulfate transport system permease protein CysW</fullName>
    </submittedName>
</protein>
<dbReference type="GO" id="GO:0055085">
    <property type="term" value="P:transmembrane transport"/>
    <property type="evidence" value="ECO:0007669"/>
    <property type="project" value="InterPro"/>
</dbReference>
<dbReference type="PANTHER" id="PTHR30183">
    <property type="entry name" value="MOLYBDENUM TRANSPORT SYSTEM PERMEASE PROTEIN MODB"/>
    <property type="match status" value="1"/>
</dbReference>
<dbReference type="InterPro" id="IPR000515">
    <property type="entry name" value="MetI-like"/>
</dbReference>
<evidence type="ECO:0000256" key="1">
    <source>
        <dbReference type="ARBA" id="ARBA00004651"/>
    </source>
</evidence>
<evidence type="ECO:0000256" key="2">
    <source>
        <dbReference type="ARBA" id="ARBA00022448"/>
    </source>
</evidence>
<feature type="transmembrane region" description="Helical" evidence="7">
    <location>
        <begin position="132"/>
        <end position="155"/>
    </location>
</feature>
<name>A0A238LID9_9RHOB</name>
<evidence type="ECO:0000313" key="10">
    <source>
        <dbReference type="Proteomes" id="UP000201613"/>
    </source>
</evidence>
<comment type="subcellular location">
    <subcellularLocation>
        <location evidence="1">Cell membrane</location>
        <topology evidence="1">Multi-pass membrane protein</topology>
    </subcellularLocation>
</comment>
<feature type="transmembrane region" description="Helical" evidence="7">
    <location>
        <begin position="442"/>
        <end position="464"/>
    </location>
</feature>
<dbReference type="SUPFAM" id="SSF161098">
    <property type="entry name" value="MetI-like"/>
    <property type="match status" value="2"/>
</dbReference>
<keyword evidence="4 7" id="KW-0812">Transmembrane</keyword>
<evidence type="ECO:0000256" key="7">
    <source>
        <dbReference type="SAM" id="Phobius"/>
    </source>
</evidence>
<dbReference type="GO" id="GO:0005886">
    <property type="term" value="C:plasma membrane"/>
    <property type="evidence" value="ECO:0007669"/>
    <property type="project" value="UniProtKB-SubCell"/>
</dbReference>
<dbReference type="OrthoDB" id="7066776at2"/>
<evidence type="ECO:0000256" key="4">
    <source>
        <dbReference type="ARBA" id="ARBA00022692"/>
    </source>
</evidence>
<evidence type="ECO:0000313" key="9">
    <source>
        <dbReference type="EMBL" id="SMY09382.1"/>
    </source>
</evidence>
<feature type="transmembrane region" description="Helical" evidence="7">
    <location>
        <begin position="383"/>
        <end position="401"/>
    </location>
</feature>
<keyword evidence="5 7" id="KW-1133">Transmembrane helix</keyword>